<evidence type="ECO:0000313" key="15">
    <source>
        <dbReference type="Proteomes" id="UP001154282"/>
    </source>
</evidence>
<dbReference type="PANTHER" id="PTHR13763:SF0">
    <property type="entry name" value="BREAST CANCER TYPE 1 SUSCEPTIBILITY PROTEIN"/>
    <property type="match status" value="1"/>
</dbReference>
<keyword evidence="7" id="KW-0234">DNA repair</keyword>
<evidence type="ECO:0000256" key="10">
    <source>
        <dbReference type="SAM" id="MobiDB-lite"/>
    </source>
</evidence>
<evidence type="ECO:0000256" key="1">
    <source>
        <dbReference type="ARBA" id="ARBA00004123"/>
    </source>
</evidence>
<feature type="region of interest" description="Disordered" evidence="10">
    <location>
        <begin position="541"/>
        <end position="572"/>
    </location>
</feature>
<dbReference type="CDD" id="cd15571">
    <property type="entry name" value="ePHD"/>
    <property type="match status" value="1"/>
</dbReference>
<feature type="compositionally biased region" description="Basic and acidic residues" evidence="10">
    <location>
        <begin position="829"/>
        <end position="838"/>
    </location>
</feature>
<dbReference type="PROSITE" id="PS51805">
    <property type="entry name" value="EPHD"/>
    <property type="match status" value="1"/>
</dbReference>
<organism evidence="14 15">
    <name type="scientific">Linum tenue</name>
    <dbReference type="NCBI Taxonomy" id="586396"/>
    <lineage>
        <taxon>Eukaryota</taxon>
        <taxon>Viridiplantae</taxon>
        <taxon>Streptophyta</taxon>
        <taxon>Embryophyta</taxon>
        <taxon>Tracheophyta</taxon>
        <taxon>Spermatophyta</taxon>
        <taxon>Magnoliopsida</taxon>
        <taxon>eudicotyledons</taxon>
        <taxon>Gunneridae</taxon>
        <taxon>Pentapetalae</taxon>
        <taxon>rosids</taxon>
        <taxon>fabids</taxon>
        <taxon>Malpighiales</taxon>
        <taxon>Linaceae</taxon>
        <taxon>Linum</taxon>
    </lineage>
</organism>
<feature type="compositionally biased region" description="Basic and acidic residues" evidence="10">
    <location>
        <begin position="113"/>
        <end position="125"/>
    </location>
</feature>
<evidence type="ECO:0000259" key="12">
    <source>
        <dbReference type="PROSITE" id="PS50172"/>
    </source>
</evidence>
<proteinExistence type="predicted"/>
<dbReference type="InterPro" id="IPR031099">
    <property type="entry name" value="BRCA1-associated"/>
</dbReference>
<evidence type="ECO:0000256" key="2">
    <source>
        <dbReference type="ARBA" id="ARBA00022723"/>
    </source>
</evidence>
<dbReference type="PANTHER" id="PTHR13763">
    <property type="entry name" value="BREAST CANCER TYPE 1 SUSCEPTIBILITY PROTEIN BRCA1"/>
    <property type="match status" value="1"/>
</dbReference>
<dbReference type="Proteomes" id="UP001154282">
    <property type="component" value="Unassembled WGS sequence"/>
</dbReference>
<dbReference type="PROSITE" id="PS50089">
    <property type="entry name" value="ZF_RING_2"/>
    <property type="match status" value="1"/>
</dbReference>
<dbReference type="InterPro" id="IPR001841">
    <property type="entry name" value="Znf_RING"/>
</dbReference>
<dbReference type="SMART" id="SM00184">
    <property type="entry name" value="RING"/>
    <property type="match status" value="1"/>
</dbReference>
<sequence length="1083" mass="120003">MADPSHLEKMGRELKCPICLGLLNSAVSLSCNHVFCNSCISKSLKSHSNCPVCTLPYRRREIRPAAHMDNLVSIYRSMETASGFNILVTQTAPTAKSPDKVKQSGDDTISGTEDTHGVAEEEKVGNRNLKRGKGSKKRSTRKTKDVSGPATAKPSFPTKKRVQVPQYPLSETPIRGQKVEIGLSDFVNHVVKSNPVVSDEKAATDESGELVLSPLFWLRDESPERSSTPVEDDEFLSLTPLSTPQFSDMKDSSDSESISLSPTGKVARSSDFADDSESELFRCTQKPSPADTFSTPLEMQGEYTDKVDPSFKGANNALKTTSCTGDDNNCITTVNRKPTKRLGRASGGILRRCNEMNGGRTLNKLGAPTMESGKLGRRKVCGRKNISTSLERLEKTNTGTSPVESELGSSPTVAEEAISLADDDLVDGWGTSISQTQVRDRNHQSQKTRKVLSERFCQSDYSTRLKKQKLESEEISMPVEVCENSNKIGQGKPRRVSFSTVNIIGETSVADVNKKFAEQGKRSVNQEDHTKISERDTQFLEGVQDSHRGRKRKTSVPELRDGTISGTQENVKRSGEAVMDKLAVSFIELQWSHDLGKRTGKMLRKEICKTDCPVKLKKLTKDCNEVKQATPEGTERREIQEEKHPTVPSGEVHAFNEKSVSDVNKKTSKHVIGGTQCNKLVQDNCRGSFIKQESLQCAFCHSPKVSEASGEIVHYFNGKPVAADQVGQSKVIHCHKSCAEWAPNVYFEDDVAVNLEAELARSRRIKCSCCDLKGAALGCYEKSCRKSFHVTCAKLIPECRWDTDNFVMLCPIHYSAKLPNEEQGSQSRNTDHCRERPKSTKCKHVSDGGFSRSRSSDSCFIPDKLVLCCSALTDAERKIVSEFERTSGAKILKKWDPSVTHVIASLDENRACKRTVKTLMGILLGKWILNIDWIKACMTAKKIVEEEQYEINVDIHGIKDGPRIGRLRILNKQPKILDGFKFYFMGDFIPSYKGYLQDIITVAGGTILHRKPVREFSETTSPSSTLVIYNLELPDKGNSRKKDSILTERRMDAKALADSTGAIAVSNLWVLNSIAASQLQPFP</sequence>
<feature type="region of interest" description="Disordered" evidence="10">
    <location>
        <begin position="222"/>
        <end position="271"/>
    </location>
</feature>
<keyword evidence="4" id="KW-0227">DNA damage</keyword>
<dbReference type="FunFam" id="3.30.40.10:FF:000352">
    <property type="entry name" value="Breast cancer associated RING 1"/>
    <property type="match status" value="1"/>
</dbReference>
<feature type="domain" description="BRCT" evidence="12">
    <location>
        <begin position="855"/>
        <end position="951"/>
    </location>
</feature>
<dbReference type="Gene3D" id="3.30.40.10">
    <property type="entry name" value="Zinc/RING finger domain, C3HC4 (zinc finger)"/>
    <property type="match status" value="2"/>
</dbReference>
<dbReference type="InterPro" id="IPR013083">
    <property type="entry name" value="Znf_RING/FYVE/PHD"/>
</dbReference>
<dbReference type="InterPro" id="IPR017907">
    <property type="entry name" value="Znf_RING_CS"/>
</dbReference>
<accession>A0AAV0QMD5</accession>
<dbReference type="InterPro" id="IPR034732">
    <property type="entry name" value="EPHD"/>
</dbReference>
<evidence type="ECO:0000256" key="6">
    <source>
        <dbReference type="ARBA" id="ARBA00022833"/>
    </source>
</evidence>
<dbReference type="GO" id="GO:0004842">
    <property type="term" value="F:ubiquitin-protein transferase activity"/>
    <property type="evidence" value="ECO:0007669"/>
    <property type="project" value="TreeGrafter"/>
</dbReference>
<feature type="compositionally biased region" description="Basic residues" evidence="10">
    <location>
        <begin position="128"/>
        <end position="141"/>
    </location>
</feature>
<dbReference type="GO" id="GO:0045944">
    <property type="term" value="P:positive regulation of transcription by RNA polymerase II"/>
    <property type="evidence" value="ECO:0007669"/>
    <property type="project" value="TreeGrafter"/>
</dbReference>
<evidence type="ECO:0000256" key="8">
    <source>
        <dbReference type="ARBA" id="ARBA00023242"/>
    </source>
</evidence>
<feature type="domain" description="RING-type" evidence="11">
    <location>
        <begin position="16"/>
        <end position="54"/>
    </location>
</feature>
<dbReference type="CDD" id="cd17734">
    <property type="entry name" value="BRCT_Bard1_rpt1"/>
    <property type="match status" value="1"/>
</dbReference>
<dbReference type="InterPro" id="IPR001357">
    <property type="entry name" value="BRCT_dom"/>
</dbReference>
<evidence type="ECO:0000256" key="3">
    <source>
        <dbReference type="ARBA" id="ARBA00022737"/>
    </source>
</evidence>
<keyword evidence="15" id="KW-1185">Reference proteome</keyword>
<dbReference type="Gene3D" id="3.40.50.10190">
    <property type="entry name" value="BRCT domain"/>
    <property type="match status" value="2"/>
</dbReference>
<name>A0AAV0QMD5_9ROSI</name>
<gene>
    <name evidence="14" type="ORF">LITE_LOCUS43590</name>
</gene>
<dbReference type="Pfam" id="PF13923">
    <property type="entry name" value="zf-C3HC4_2"/>
    <property type="match status" value="1"/>
</dbReference>
<keyword evidence="3" id="KW-0677">Repeat</keyword>
<evidence type="ECO:0000256" key="5">
    <source>
        <dbReference type="ARBA" id="ARBA00022771"/>
    </source>
</evidence>
<feature type="compositionally biased region" description="Low complexity" evidence="10">
    <location>
        <begin position="847"/>
        <end position="856"/>
    </location>
</feature>
<dbReference type="PROSITE" id="PS50172">
    <property type="entry name" value="BRCT"/>
    <property type="match status" value="2"/>
</dbReference>
<feature type="region of interest" description="Disordered" evidence="10">
    <location>
        <begin position="93"/>
        <end position="164"/>
    </location>
</feature>
<evidence type="ECO:0000313" key="14">
    <source>
        <dbReference type="EMBL" id="CAI0545463.1"/>
    </source>
</evidence>
<evidence type="ECO:0000256" key="7">
    <source>
        <dbReference type="ARBA" id="ARBA00023204"/>
    </source>
</evidence>
<feature type="region of interest" description="Disordered" evidence="10">
    <location>
        <begin position="277"/>
        <end position="296"/>
    </location>
</feature>
<keyword evidence="2" id="KW-0479">Metal-binding</keyword>
<feature type="domain" description="PHD-type" evidence="13">
    <location>
        <begin position="694"/>
        <end position="814"/>
    </location>
</feature>
<keyword evidence="5 9" id="KW-0863">Zinc-finger</keyword>
<dbReference type="SUPFAM" id="SSF52113">
    <property type="entry name" value="BRCT domain"/>
    <property type="match status" value="2"/>
</dbReference>
<dbReference type="InterPro" id="IPR036420">
    <property type="entry name" value="BRCT_dom_sf"/>
</dbReference>
<feature type="region of interest" description="Disordered" evidence="10">
    <location>
        <begin position="628"/>
        <end position="649"/>
    </location>
</feature>
<evidence type="ECO:0000256" key="9">
    <source>
        <dbReference type="PROSITE-ProRule" id="PRU00175"/>
    </source>
</evidence>
<keyword evidence="6" id="KW-0862">Zinc</keyword>
<dbReference type="GO" id="GO:0005634">
    <property type="term" value="C:nucleus"/>
    <property type="evidence" value="ECO:0007669"/>
    <property type="project" value="UniProtKB-SubCell"/>
</dbReference>
<feature type="region of interest" description="Disordered" evidence="10">
    <location>
        <begin position="821"/>
        <end position="856"/>
    </location>
</feature>
<dbReference type="SMART" id="SM00292">
    <property type="entry name" value="BRCT"/>
    <property type="match status" value="2"/>
</dbReference>
<dbReference type="SUPFAM" id="SSF57850">
    <property type="entry name" value="RING/U-box"/>
    <property type="match status" value="1"/>
</dbReference>
<feature type="domain" description="BRCT" evidence="12">
    <location>
        <begin position="972"/>
        <end position="1083"/>
    </location>
</feature>
<evidence type="ECO:0000259" key="13">
    <source>
        <dbReference type="PROSITE" id="PS51805"/>
    </source>
</evidence>
<keyword evidence="8" id="KW-0539">Nucleus</keyword>
<evidence type="ECO:0000256" key="4">
    <source>
        <dbReference type="ARBA" id="ARBA00022763"/>
    </source>
</evidence>
<dbReference type="FunFam" id="3.40.50.10190:FF:000006">
    <property type="entry name" value="Breast cancer type 1 susceptibility protein homolog"/>
    <property type="match status" value="1"/>
</dbReference>
<dbReference type="Pfam" id="PF13771">
    <property type="entry name" value="zf-HC5HC2H"/>
    <property type="match status" value="1"/>
</dbReference>
<dbReference type="EMBL" id="CAMGYJ010000009">
    <property type="protein sequence ID" value="CAI0545463.1"/>
    <property type="molecule type" value="Genomic_DNA"/>
</dbReference>
<evidence type="ECO:0000259" key="11">
    <source>
        <dbReference type="PROSITE" id="PS50089"/>
    </source>
</evidence>
<protein>
    <submittedName>
        <fullName evidence="14">Uncharacterized protein</fullName>
    </submittedName>
</protein>
<dbReference type="AlphaFoldDB" id="A0AAV0QMD5"/>
<reference evidence="14" key="1">
    <citation type="submission" date="2022-08" db="EMBL/GenBank/DDBJ databases">
        <authorList>
            <person name="Gutierrez-Valencia J."/>
        </authorList>
    </citation>
    <scope>NUCLEOTIDE SEQUENCE</scope>
</reference>
<comment type="caution">
    <text evidence="14">The sequence shown here is derived from an EMBL/GenBank/DDBJ whole genome shotgun (WGS) entry which is preliminary data.</text>
</comment>
<dbReference type="Pfam" id="PF00533">
    <property type="entry name" value="BRCT"/>
    <property type="match status" value="1"/>
</dbReference>
<feature type="compositionally biased region" description="Polar residues" evidence="10">
    <location>
        <begin position="285"/>
        <end position="296"/>
    </location>
</feature>
<feature type="compositionally biased region" description="Basic and acidic residues" evidence="10">
    <location>
        <begin position="633"/>
        <end position="645"/>
    </location>
</feature>
<comment type="subcellular location">
    <subcellularLocation>
        <location evidence="1">Nucleus</location>
    </subcellularLocation>
</comment>
<dbReference type="PROSITE" id="PS00518">
    <property type="entry name" value="ZF_RING_1"/>
    <property type="match status" value="1"/>
</dbReference>
<dbReference type="GO" id="GO:0000724">
    <property type="term" value="P:double-strand break repair via homologous recombination"/>
    <property type="evidence" value="ECO:0007669"/>
    <property type="project" value="UniProtKB-ARBA"/>
</dbReference>
<dbReference type="FunFam" id="3.30.40.10:FF:000310">
    <property type="entry name" value="Breast cancer associated RING 1"/>
    <property type="match status" value="1"/>
</dbReference>
<dbReference type="GO" id="GO:0008270">
    <property type="term" value="F:zinc ion binding"/>
    <property type="evidence" value="ECO:0007669"/>
    <property type="project" value="UniProtKB-KW"/>
</dbReference>